<dbReference type="InterPro" id="IPR011659">
    <property type="entry name" value="WD40"/>
</dbReference>
<dbReference type="Gene3D" id="2.120.10.30">
    <property type="entry name" value="TolB, C-terminal domain"/>
    <property type="match status" value="1"/>
</dbReference>
<proteinExistence type="predicted"/>
<evidence type="ECO:0000313" key="3">
    <source>
        <dbReference type="EMBL" id="SCF26735.1"/>
    </source>
</evidence>
<name>A0A1C4Z172_9ACTN</name>
<dbReference type="InterPro" id="IPR011042">
    <property type="entry name" value="6-blade_b-propeller_TolB-like"/>
</dbReference>
<dbReference type="EMBL" id="LT607409">
    <property type="protein sequence ID" value="SCF26735.1"/>
    <property type="molecule type" value="Genomic_DNA"/>
</dbReference>
<feature type="signal peptide" evidence="2">
    <location>
        <begin position="1"/>
        <end position="31"/>
    </location>
</feature>
<dbReference type="Pfam" id="PF07676">
    <property type="entry name" value="PD40"/>
    <property type="match status" value="1"/>
</dbReference>
<feature type="region of interest" description="Disordered" evidence="1">
    <location>
        <begin position="307"/>
        <end position="328"/>
    </location>
</feature>
<feature type="chain" id="PRO_5008709738" evidence="2">
    <location>
        <begin position="32"/>
        <end position="328"/>
    </location>
</feature>
<evidence type="ECO:0000313" key="4">
    <source>
        <dbReference type="Proteomes" id="UP000198224"/>
    </source>
</evidence>
<organism evidence="3 4">
    <name type="scientific">Micromonospora chokoriensis</name>
    <dbReference type="NCBI Taxonomy" id="356851"/>
    <lineage>
        <taxon>Bacteria</taxon>
        <taxon>Bacillati</taxon>
        <taxon>Actinomycetota</taxon>
        <taxon>Actinomycetes</taxon>
        <taxon>Micromonosporales</taxon>
        <taxon>Micromonosporaceae</taxon>
        <taxon>Micromonospora</taxon>
    </lineage>
</organism>
<dbReference type="RefSeq" id="WP_088990620.1">
    <property type="nucleotide sequence ID" value="NZ_LT607409.1"/>
</dbReference>
<sequence>MTATSTRAKLGVLIASAVLLGSVAAGYVAMAAAETTPTPPPATGDQAVTLTPGPRLLAITDRHVSTVAAADPTGPRTVSGLECLRVYAAAGTGVCLKPETTWSYRMVVLDAALRETRAISVPGLPNRARVSASGRMVSWTTFVGGDSYTSSGFSTRTGILDTSSGATVASLEEFAITKDGRGYRHPDVNYWGVTFTADDNRFYATMSTGGKRYLVRGDVAARTVETVKENVECPSLSPDGTRLAFKEAVDADPAKGWRLSVLDLATMRVTATAETTSVDDQAAWLDGGTLAYTLRQDDGRPDVWSVPADGSGAPKLVIPGAESPSPLT</sequence>
<evidence type="ECO:0000256" key="1">
    <source>
        <dbReference type="SAM" id="MobiDB-lite"/>
    </source>
</evidence>
<evidence type="ECO:0000256" key="2">
    <source>
        <dbReference type="SAM" id="SignalP"/>
    </source>
</evidence>
<reference evidence="4" key="1">
    <citation type="submission" date="2016-06" db="EMBL/GenBank/DDBJ databases">
        <authorList>
            <person name="Varghese N."/>
            <person name="Submissions Spin"/>
        </authorList>
    </citation>
    <scope>NUCLEOTIDE SEQUENCE [LARGE SCALE GENOMIC DNA]</scope>
    <source>
        <strain evidence="4">DSM 45160</strain>
    </source>
</reference>
<dbReference type="Proteomes" id="UP000198224">
    <property type="component" value="Chromosome I"/>
</dbReference>
<dbReference type="AlphaFoldDB" id="A0A1C4Z172"/>
<keyword evidence="4" id="KW-1185">Reference proteome</keyword>
<gene>
    <name evidence="3" type="ORF">GA0070612_5625</name>
</gene>
<keyword evidence="2" id="KW-0732">Signal</keyword>
<protein>
    <submittedName>
        <fullName evidence="3">WD40-like Beta Propeller Repeat</fullName>
    </submittedName>
</protein>
<dbReference type="SUPFAM" id="SSF82171">
    <property type="entry name" value="DPP6 N-terminal domain-like"/>
    <property type="match status" value="1"/>
</dbReference>
<accession>A0A1C4Z172</accession>